<evidence type="ECO:0000313" key="3">
    <source>
        <dbReference type="Proteomes" id="UP000256650"/>
    </source>
</evidence>
<protein>
    <recommendedName>
        <fullName evidence="4">Transporter</fullName>
    </recommendedName>
</protein>
<keyword evidence="3" id="KW-1185">Reference proteome</keyword>
<gene>
    <name evidence="2" type="ORF">CQA43_09320</name>
</gene>
<evidence type="ECO:0000313" key="2">
    <source>
        <dbReference type="EMBL" id="RDU61394.1"/>
    </source>
</evidence>
<dbReference type="Proteomes" id="UP000256650">
    <property type="component" value="Unassembled WGS sequence"/>
</dbReference>
<comment type="caution">
    <text evidence="2">The sequence shown here is derived from an EMBL/GenBank/DDBJ whole genome shotgun (WGS) entry which is preliminary data.</text>
</comment>
<evidence type="ECO:0008006" key="4">
    <source>
        <dbReference type="Google" id="ProtNLM"/>
    </source>
</evidence>
<organism evidence="2 3">
    <name type="scientific">Helicobacter ganmani</name>
    <dbReference type="NCBI Taxonomy" id="60246"/>
    <lineage>
        <taxon>Bacteria</taxon>
        <taxon>Pseudomonadati</taxon>
        <taxon>Campylobacterota</taxon>
        <taxon>Epsilonproteobacteria</taxon>
        <taxon>Campylobacterales</taxon>
        <taxon>Helicobacteraceae</taxon>
        <taxon>Helicobacter</taxon>
    </lineage>
</organism>
<feature type="signal peptide" evidence="1">
    <location>
        <begin position="1"/>
        <end position="21"/>
    </location>
</feature>
<evidence type="ECO:0000256" key="1">
    <source>
        <dbReference type="SAM" id="SignalP"/>
    </source>
</evidence>
<dbReference type="OrthoDB" id="5361212at2"/>
<proteinExistence type="predicted"/>
<dbReference type="EMBL" id="NXLS01000022">
    <property type="protein sequence ID" value="RDU61394.1"/>
    <property type="molecule type" value="Genomic_DNA"/>
</dbReference>
<name>A0A3D8I9G3_9HELI</name>
<sequence>MLKKILLSLGFLIFTFSLSFASDPITMDSLFKKQIGLRSITSVSFLSSGNAYIYNLYPTLVAQPDTKTWTDTKQLSINQTFIYTLTPKFDLLVSGNGSYKQNEYFNYLGFEYTTERSFDFDSLWIGGIYTADTLFEMFVPQITLQGAVIQREEHFDETKNFSLKSFSAQFAFKNYSDPVVSSLYIGGVYNGERNFDYGKLEYGNTLFFGFDMSVILSPKVSLDAGLEQRFQSGSKFEGRKTSNSYSIPTFSLGATYSLNSDTAVSVSGTAGGSSSAPDSVFTLSLWKKF</sequence>
<feature type="chain" id="PRO_5017614126" description="Transporter" evidence="1">
    <location>
        <begin position="22"/>
        <end position="289"/>
    </location>
</feature>
<dbReference type="RefSeq" id="WP_115552320.1">
    <property type="nucleotide sequence ID" value="NZ_CAXHOB010000001.1"/>
</dbReference>
<dbReference type="GeneID" id="82536471"/>
<keyword evidence="1" id="KW-0732">Signal</keyword>
<dbReference type="AlphaFoldDB" id="A0A3D8I9G3"/>
<accession>A0A3D8I9G3</accession>
<reference evidence="2 3" key="1">
    <citation type="submission" date="2018-04" db="EMBL/GenBank/DDBJ databases">
        <title>Novel Campyloabacter and Helicobacter Species and Strains.</title>
        <authorList>
            <person name="Mannion A.J."/>
            <person name="Shen Z."/>
            <person name="Fox J.G."/>
        </authorList>
    </citation>
    <scope>NUCLEOTIDE SEQUENCE [LARGE SCALE GENOMIC DNA]</scope>
    <source>
        <strain evidence="2 3">MIT 99-5101</strain>
    </source>
</reference>